<feature type="binding site" evidence="6">
    <location>
        <position position="318"/>
    </location>
    <ligand>
        <name>CoA</name>
        <dbReference type="ChEBI" id="CHEBI:57287"/>
    </ligand>
</feature>
<gene>
    <name evidence="11" type="primary">acs</name>
    <name evidence="6" type="synonym">acsA</name>
    <name evidence="11" type="ORF">F1728_13310</name>
</gene>
<dbReference type="InterPro" id="IPR011904">
    <property type="entry name" value="Ac_CoA_lig"/>
</dbReference>
<dbReference type="Proteomes" id="UP000427281">
    <property type="component" value="Chromosome"/>
</dbReference>
<dbReference type="Gene3D" id="3.40.50.12780">
    <property type="entry name" value="N-terminal domain of ligase-like"/>
    <property type="match status" value="1"/>
</dbReference>
<feature type="modified residue" description="N6-acetyllysine" evidence="6">
    <location>
        <position position="615"/>
    </location>
</feature>
<evidence type="ECO:0000256" key="6">
    <source>
        <dbReference type="HAMAP-Rule" id="MF_01123"/>
    </source>
</evidence>
<dbReference type="KEGG" id="gim:F1728_13310"/>
<dbReference type="InterPro" id="IPR000873">
    <property type="entry name" value="AMP-dep_synth/lig_dom"/>
</dbReference>
<comment type="PTM">
    <text evidence="6">Acetylated. Deacetylation by the SIR2-homolog deacetylase activates the enzyme.</text>
</comment>
<dbReference type="Pfam" id="PF00501">
    <property type="entry name" value="AMP-binding"/>
    <property type="match status" value="1"/>
</dbReference>
<dbReference type="InterPro" id="IPR020845">
    <property type="entry name" value="AMP-binding_CS"/>
</dbReference>
<feature type="binding site" evidence="6">
    <location>
        <position position="546"/>
    </location>
    <ligand>
        <name>Mg(2+)</name>
        <dbReference type="ChEBI" id="CHEBI:18420"/>
    </ligand>
</feature>
<dbReference type="RefSeq" id="WP_155364525.1">
    <property type="nucleotide sequence ID" value="NZ_CP043930.1"/>
</dbReference>
<feature type="binding site" evidence="6">
    <location>
        <begin position="200"/>
        <end position="203"/>
    </location>
    <ligand>
        <name>CoA</name>
        <dbReference type="ChEBI" id="CHEBI:57287"/>
    </ligand>
</feature>
<feature type="domain" description="AMP-binding enzyme C-terminal" evidence="9">
    <location>
        <begin position="538"/>
        <end position="615"/>
    </location>
</feature>
<evidence type="ECO:0000256" key="7">
    <source>
        <dbReference type="SAM" id="MobiDB-lite"/>
    </source>
</evidence>
<accession>A0A6I6AAV4</accession>
<evidence type="ECO:0000313" key="12">
    <source>
        <dbReference type="Proteomes" id="UP000427281"/>
    </source>
</evidence>
<dbReference type="EMBL" id="CP043930">
    <property type="protein sequence ID" value="QGQ23594.1"/>
    <property type="molecule type" value="Genomic_DNA"/>
</dbReference>
<feature type="binding site" evidence="6">
    <location>
        <position position="549"/>
    </location>
    <ligand>
        <name>Mg(2+)</name>
        <dbReference type="ChEBI" id="CHEBI:18420"/>
    </ligand>
</feature>
<dbReference type="NCBIfam" id="TIGR02188">
    <property type="entry name" value="Ac_CoA_lig_AcsA"/>
    <property type="match status" value="1"/>
</dbReference>
<feature type="binding site" evidence="6">
    <location>
        <position position="507"/>
    </location>
    <ligand>
        <name>ATP</name>
        <dbReference type="ChEBI" id="CHEBI:30616"/>
    </ligand>
</feature>
<feature type="domain" description="Acetyl-coenzyme A synthetase N-terminal" evidence="10">
    <location>
        <begin position="37"/>
        <end position="90"/>
    </location>
</feature>
<feature type="binding site" evidence="6">
    <location>
        <position position="522"/>
    </location>
    <ligand>
        <name>ATP</name>
        <dbReference type="ChEBI" id="CHEBI:30616"/>
    </ligand>
</feature>
<dbReference type="HAMAP" id="MF_01123">
    <property type="entry name" value="Ac_CoA_synth"/>
    <property type="match status" value="1"/>
</dbReference>
<dbReference type="PROSITE" id="PS00455">
    <property type="entry name" value="AMP_BINDING"/>
    <property type="match status" value="1"/>
</dbReference>
<evidence type="ECO:0000256" key="1">
    <source>
        <dbReference type="ARBA" id="ARBA00006432"/>
    </source>
</evidence>
<name>A0A6I6AAV4_9PLAN</name>
<dbReference type="FunFam" id="3.40.50.12780:FF:000001">
    <property type="entry name" value="Acetyl-coenzyme A synthetase"/>
    <property type="match status" value="1"/>
</dbReference>
<keyword evidence="12" id="KW-1185">Reference proteome</keyword>
<feature type="binding site" evidence="6">
    <location>
        <begin position="418"/>
        <end position="423"/>
    </location>
    <ligand>
        <name>ATP</name>
        <dbReference type="ChEBI" id="CHEBI:30616"/>
    </ligand>
</feature>
<dbReference type="InterPro" id="IPR032387">
    <property type="entry name" value="ACAS_N"/>
</dbReference>
<dbReference type="InterPro" id="IPR025110">
    <property type="entry name" value="AMP-bd_C"/>
</dbReference>
<comment type="function">
    <text evidence="6">Catalyzes the conversion of acetate into acetyl-CoA (AcCoA), an essential intermediate at the junction of anabolic and catabolic pathways. AcsA undergoes a two-step reaction. In the first half reaction, AcsA combines acetate with ATP to form acetyl-adenylate (AcAMP) intermediate. In the second half reaction, it can then transfer the acetyl group from AcAMP to the sulfhydryl group of CoA, forming the product AcCoA.</text>
</comment>
<dbReference type="GO" id="GO:0003987">
    <property type="term" value="F:acetate-CoA ligase activity"/>
    <property type="evidence" value="ECO:0007669"/>
    <property type="project" value="UniProtKB-UniRule"/>
</dbReference>
<keyword evidence="5 6" id="KW-0007">Acetylation</keyword>
<dbReference type="InterPro" id="IPR042099">
    <property type="entry name" value="ANL_N_sf"/>
</dbReference>
<dbReference type="GO" id="GO:0019427">
    <property type="term" value="P:acetyl-CoA biosynthetic process from acetate"/>
    <property type="evidence" value="ECO:0007669"/>
    <property type="project" value="UniProtKB-UniRule"/>
</dbReference>
<feature type="binding site" evidence="6">
    <location>
        <position position="544"/>
    </location>
    <ligand>
        <name>Mg(2+)</name>
        <dbReference type="ChEBI" id="CHEBI:18420"/>
    </ligand>
</feature>
<evidence type="ECO:0000256" key="2">
    <source>
        <dbReference type="ARBA" id="ARBA00022598"/>
    </source>
</evidence>
<evidence type="ECO:0000256" key="5">
    <source>
        <dbReference type="ARBA" id="ARBA00022990"/>
    </source>
</evidence>
<dbReference type="CDD" id="cd05966">
    <property type="entry name" value="ACS"/>
    <property type="match status" value="1"/>
</dbReference>
<evidence type="ECO:0000313" key="11">
    <source>
        <dbReference type="EMBL" id="QGQ23594.1"/>
    </source>
</evidence>
<evidence type="ECO:0000256" key="3">
    <source>
        <dbReference type="ARBA" id="ARBA00022741"/>
    </source>
</evidence>
<dbReference type="Pfam" id="PF16177">
    <property type="entry name" value="ACAS_N"/>
    <property type="match status" value="1"/>
</dbReference>
<comment type="similarity">
    <text evidence="1 6">Belongs to the ATP-dependent AMP-binding enzyme family.</text>
</comment>
<evidence type="ECO:0000256" key="4">
    <source>
        <dbReference type="ARBA" id="ARBA00022840"/>
    </source>
</evidence>
<comment type="cofactor">
    <cofactor evidence="6">
        <name>Mg(2+)</name>
        <dbReference type="ChEBI" id="CHEBI:18420"/>
    </cofactor>
</comment>
<feature type="binding site" evidence="6">
    <location>
        <position position="533"/>
    </location>
    <ligand>
        <name>ATP</name>
        <dbReference type="ChEBI" id="CHEBI:30616"/>
    </ligand>
</feature>
<comment type="catalytic activity">
    <reaction evidence="6">
        <text>acetate + ATP + CoA = acetyl-CoA + AMP + diphosphate</text>
        <dbReference type="Rhea" id="RHEA:23176"/>
        <dbReference type="ChEBI" id="CHEBI:30089"/>
        <dbReference type="ChEBI" id="CHEBI:30616"/>
        <dbReference type="ChEBI" id="CHEBI:33019"/>
        <dbReference type="ChEBI" id="CHEBI:57287"/>
        <dbReference type="ChEBI" id="CHEBI:57288"/>
        <dbReference type="ChEBI" id="CHEBI:456215"/>
        <dbReference type="EC" id="6.2.1.1"/>
    </reaction>
</comment>
<dbReference type="Gene3D" id="3.30.300.30">
    <property type="match status" value="1"/>
</dbReference>
<evidence type="ECO:0000259" key="9">
    <source>
        <dbReference type="Pfam" id="PF13193"/>
    </source>
</evidence>
<feature type="compositionally biased region" description="Polar residues" evidence="7">
    <location>
        <begin position="1"/>
        <end position="17"/>
    </location>
</feature>
<keyword evidence="2 6" id="KW-0436">Ligase</keyword>
<feature type="binding site" evidence="6">
    <location>
        <position position="342"/>
    </location>
    <ligand>
        <name>CoA</name>
        <dbReference type="ChEBI" id="CHEBI:57287"/>
    </ligand>
</feature>
<dbReference type="EC" id="6.2.1.1" evidence="6"/>
<dbReference type="AlphaFoldDB" id="A0A6I6AAV4"/>
<dbReference type="NCBIfam" id="NF001208">
    <property type="entry name" value="PRK00174.1"/>
    <property type="match status" value="1"/>
</dbReference>
<sequence>MSDQANENIESVLQETRSFPPPAEFVEQANISSKEQYEELWNRAKDDPAGFWGDLAQGLEWSQPYDQVLEGEMPETKWFTGGKINASVNCIDRHLDSWRKNKAAIVWEGEPGDTRVLRYQDLYREVCKFANCLKKLGVETGDRVTLYMPMVPELAIAMLACSRIGATHSIIFGGFSADAIADRNNDAQAKLVITADGGWRRGKNIPLKEAVDQSLEKSPSVEKVVVYRRTGCEVDMVPDRDYWWHDLMEDVSAECDPVELDSEHPLFILYTSGSTGKPKGVQHSTGGYLLGTMMTSKWVFDLKEDDTYWCTADIGWITGHSYIVYGPLANGATTVMYEGAPNWPDEGRFWEIIEKYQVNIFYTAPTAIRAFIKWGDEWPNKYDLSSLRLLGTVGEPINPEAWMWYHTVIGQERCPIVDTWWQTETGGIMMSPLPGVTATKPGSCTTPLPGVVPDIVTAEGESLGDNQGGLLVMRQPWPHMLRTLYGDHERFKDVYFSTIEGCYLAGDSARRDEDGYYWIMGRIDDVINVSGHRLSTMEVESALVAHPKVAEAAVVGFPHEIKGEGICCFVTLTTEDGSDELKNELKQHVRTQIGVVATPDEIRFAAALPKTRSGKIMRRLLRDIAAGRESTGDTTTLEDFNVIANLKQKED</sequence>
<feature type="domain" description="AMP-dependent synthetase/ligase" evidence="8">
    <location>
        <begin position="100"/>
        <end position="477"/>
    </location>
</feature>
<reference evidence="11 12" key="1">
    <citation type="submission" date="2019-09" db="EMBL/GenBank/DDBJ databases">
        <title>Gimesia benthica sp. nov., a novel bacterium isolated from deep-sea water of the Northwest Indian Ocean.</title>
        <authorList>
            <person name="Dai X."/>
        </authorList>
    </citation>
    <scope>NUCLEOTIDE SEQUENCE [LARGE SCALE GENOMIC DNA]</scope>
    <source>
        <strain evidence="11 12">E7</strain>
    </source>
</reference>
<evidence type="ECO:0000259" key="8">
    <source>
        <dbReference type="Pfam" id="PF00501"/>
    </source>
</evidence>
<dbReference type="PANTHER" id="PTHR24095:SF14">
    <property type="entry name" value="ACETYL-COENZYME A SYNTHETASE 1"/>
    <property type="match status" value="1"/>
</dbReference>
<keyword evidence="4 6" id="KW-0067">ATP-binding</keyword>
<dbReference type="GO" id="GO:0046872">
    <property type="term" value="F:metal ion binding"/>
    <property type="evidence" value="ECO:0007669"/>
    <property type="project" value="UniProtKB-KW"/>
</dbReference>
<dbReference type="GO" id="GO:0016208">
    <property type="term" value="F:AMP binding"/>
    <property type="evidence" value="ECO:0007669"/>
    <property type="project" value="InterPro"/>
</dbReference>
<dbReference type="InterPro" id="IPR045851">
    <property type="entry name" value="AMP-bd_C_sf"/>
</dbReference>
<dbReference type="GO" id="GO:0005524">
    <property type="term" value="F:ATP binding"/>
    <property type="evidence" value="ECO:0007669"/>
    <property type="project" value="UniProtKB-KW"/>
</dbReference>
<protein>
    <recommendedName>
        <fullName evidence="6">Acetyl-coenzyme A synthetase</fullName>
        <shortName evidence="6">AcCoA synthetase</shortName>
        <shortName evidence="6">Acs</shortName>
        <ecNumber evidence="6">6.2.1.1</ecNumber>
    </recommendedName>
    <alternativeName>
        <fullName evidence="6">Acetate--CoA ligase</fullName>
    </alternativeName>
    <alternativeName>
        <fullName evidence="6">Acyl-activating enzyme</fullName>
    </alternativeName>
</protein>
<keyword evidence="6" id="KW-0460">Magnesium</keyword>
<organism evidence="11 12">
    <name type="scientific">Gimesia benthica</name>
    <dbReference type="NCBI Taxonomy" id="2608982"/>
    <lineage>
        <taxon>Bacteria</taxon>
        <taxon>Pseudomonadati</taxon>
        <taxon>Planctomycetota</taxon>
        <taxon>Planctomycetia</taxon>
        <taxon>Planctomycetales</taxon>
        <taxon>Planctomycetaceae</taxon>
        <taxon>Gimesia</taxon>
    </lineage>
</organism>
<evidence type="ECO:0000259" key="10">
    <source>
        <dbReference type="Pfam" id="PF16177"/>
    </source>
</evidence>
<dbReference type="GO" id="GO:0005829">
    <property type="term" value="C:cytosol"/>
    <property type="evidence" value="ECO:0007669"/>
    <property type="project" value="TreeGrafter"/>
</dbReference>
<proteinExistence type="inferred from homology"/>
<dbReference type="Pfam" id="PF13193">
    <property type="entry name" value="AMP-binding_C"/>
    <property type="match status" value="1"/>
</dbReference>
<feature type="binding site" evidence="6">
    <location>
        <position position="590"/>
    </location>
    <ligand>
        <name>CoA</name>
        <dbReference type="ChEBI" id="CHEBI:57287"/>
    </ligand>
</feature>
<dbReference type="PANTHER" id="PTHR24095">
    <property type="entry name" value="ACETYL-COENZYME A SYNTHETASE"/>
    <property type="match status" value="1"/>
</dbReference>
<feature type="binding site" evidence="6">
    <location>
        <begin position="394"/>
        <end position="396"/>
    </location>
    <ligand>
        <name>ATP</name>
        <dbReference type="ChEBI" id="CHEBI:30616"/>
    </ligand>
</feature>
<keyword evidence="6" id="KW-0479">Metal-binding</keyword>
<keyword evidence="3 6" id="KW-0547">Nucleotide-binding</keyword>
<feature type="binding site" evidence="6">
    <location>
        <position position="530"/>
    </location>
    <ligand>
        <name>CoA</name>
        <dbReference type="ChEBI" id="CHEBI:57287"/>
    </ligand>
</feature>
<feature type="region of interest" description="Disordered" evidence="7">
    <location>
        <begin position="1"/>
        <end position="20"/>
    </location>
</feature>
<dbReference type="SUPFAM" id="SSF56801">
    <property type="entry name" value="Acetyl-CoA synthetase-like"/>
    <property type="match status" value="1"/>
</dbReference>